<keyword evidence="2" id="KW-1185">Reference proteome</keyword>
<dbReference type="Proteomes" id="UP001208570">
    <property type="component" value="Unassembled WGS sequence"/>
</dbReference>
<sequence>MATIEKEHGVFRLPDVYDASHRGNGNTNGTMASFGRYGNDAAMETSMALKNYGEKQQFPTIIVRDIAGRPLDTNTSYQRAIYEAKWKFSQGELPQKAEEWRLPHAPLPARPDFTRTAPPLAMQHKHRKELKKSNKLSQSYPQYSDTIDSDKGYESLRWSLQQAETLPPLAGAQLINMNSCRVPPKTYFPFVGAAPATKRFYLESAILFSVSFHRDKVARTGGGFVYLKHDRAYGILAAKNPANWNVAIPEEERRRLEQYLYPQHPGVPGHRHWLPGSPKLLPPTGYVFYDDVVHPDFKKYGHKMNVVRLRDSRDERFVEDVGIPYDPDEPSTASRIATYLTDTGYDDISTHGAILADVSSPEEQDDIIRGKILVVGGMLIICLISDFVWQNILNGSCQKHRY</sequence>
<organism evidence="1 2">
    <name type="scientific">Paralvinella palmiformis</name>
    <dbReference type="NCBI Taxonomy" id="53620"/>
    <lineage>
        <taxon>Eukaryota</taxon>
        <taxon>Metazoa</taxon>
        <taxon>Spiralia</taxon>
        <taxon>Lophotrochozoa</taxon>
        <taxon>Annelida</taxon>
        <taxon>Polychaeta</taxon>
        <taxon>Sedentaria</taxon>
        <taxon>Canalipalpata</taxon>
        <taxon>Terebellida</taxon>
        <taxon>Terebelliformia</taxon>
        <taxon>Alvinellidae</taxon>
        <taxon>Paralvinella</taxon>
    </lineage>
</organism>
<proteinExistence type="predicted"/>
<evidence type="ECO:0000313" key="2">
    <source>
        <dbReference type="Proteomes" id="UP001208570"/>
    </source>
</evidence>
<dbReference type="EMBL" id="JAODUP010000015">
    <property type="protein sequence ID" value="KAK2168704.1"/>
    <property type="molecule type" value="Genomic_DNA"/>
</dbReference>
<protein>
    <submittedName>
        <fullName evidence="1">Uncharacterized protein</fullName>
    </submittedName>
</protein>
<comment type="caution">
    <text evidence="1">The sequence shown here is derived from an EMBL/GenBank/DDBJ whole genome shotgun (WGS) entry which is preliminary data.</text>
</comment>
<name>A0AAD9KCI0_9ANNE</name>
<reference evidence="1" key="1">
    <citation type="journal article" date="2023" name="Mol. Biol. Evol.">
        <title>Third-Generation Sequencing Reveals the Adaptive Role of the Epigenome in Three Deep-Sea Polychaetes.</title>
        <authorList>
            <person name="Perez M."/>
            <person name="Aroh O."/>
            <person name="Sun Y."/>
            <person name="Lan Y."/>
            <person name="Juniper S.K."/>
            <person name="Young C.R."/>
            <person name="Angers B."/>
            <person name="Qian P.Y."/>
        </authorList>
    </citation>
    <scope>NUCLEOTIDE SEQUENCE</scope>
    <source>
        <strain evidence="1">P08H-3</strain>
    </source>
</reference>
<dbReference type="AlphaFoldDB" id="A0AAD9KCI0"/>
<gene>
    <name evidence="1" type="ORF">LSH36_15g20041</name>
</gene>
<evidence type="ECO:0000313" key="1">
    <source>
        <dbReference type="EMBL" id="KAK2168704.1"/>
    </source>
</evidence>
<accession>A0AAD9KCI0</accession>